<protein>
    <recommendedName>
        <fullName evidence="4">RPA-interacting protein C-terminal domain-containing protein</fullName>
    </recommendedName>
</protein>
<evidence type="ECO:0000256" key="1">
    <source>
        <dbReference type="ARBA" id="ARBA00022723"/>
    </source>
</evidence>
<dbReference type="AlphaFoldDB" id="A0A0D8XUD0"/>
<dbReference type="Pfam" id="PF14768">
    <property type="entry name" value="RPA_interact_C"/>
    <property type="match status" value="1"/>
</dbReference>
<organism evidence="5 6">
    <name type="scientific">Dictyocaulus viviparus</name>
    <name type="common">Bovine lungworm</name>
    <dbReference type="NCBI Taxonomy" id="29172"/>
    <lineage>
        <taxon>Eukaryota</taxon>
        <taxon>Metazoa</taxon>
        <taxon>Ecdysozoa</taxon>
        <taxon>Nematoda</taxon>
        <taxon>Chromadorea</taxon>
        <taxon>Rhabditida</taxon>
        <taxon>Rhabditina</taxon>
        <taxon>Rhabditomorpha</taxon>
        <taxon>Strongyloidea</taxon>
        <taxon>Metastrongylidae</taxon>
        <taxon>Dictyocaulus</taxon>
    </lineage>
</organism>
<dbReference type="InterPro" id="IPR028156">
    <property type="entry name" value="RIP"/>
</dbReference>
<reference evidence="6" key="2">
    <citation type="journal article" date="2016" name="Sci. Rep.">
        <title>Dictyocaulus viviparus genome, variome and transcriptome elucidate lungworm biology and support future intervention.</title>
        <authorList>
            <person name="McNulty S.N."/>
            <person name="Strube C."/>
            <person name="Rosa B.A."/>
            <person name="Martin J.C."/>
            <person name="Tyagi R."/>
            <person name="Choi Y.J."/>
            <person name="Wang Q."/>
            <person name="Hallsworth Pepin K."/>
            <person name="Zhang X."/>
            <person name="Ozersky P."/>
            <person name="Wilson R.K."/>
            <person name="Sternberg P.W."/>
            <person name="Gasser R.B."/>
            <person name="Mitreva M."/>
        </authorList>
    </citation>
    <scope>NUCLEOTIDE SEQUENCE [LARGE SCALE GENOMIC DNA]</scope>
    <source>
        <strain evidence="6">HannoverDv2000</strain>
    </source>
</reference>
<proteinExistence type="predicted"/>
<dbReference type="GO" id="GO:0006606">
    <property type="term" value="P:protein import into nucleus"/>
    <property type="evidence" value="ECO:0007669"/>
    <property type="project" value="TreeGrafter"/>
</dbReference>
<feature type="domain" description="RPA-interacting protein C-terminal" evidence="4">
    <location>
        <begin position="74"/>
        <end position="150"/>
    </location>
</feature>
<dbReference type="PANTHER" id="PTHR31742">
    <property type="entry name" value="RPA-INTERACTING PROTEIN RPAIN"/>
    <property type="match status" value="1"/>
</dbReference>
<dbReference type="PANTHER" id="PTHR31742:SF1">
    <property type="entry name" value="RPA-INTERACTING PROTEIN"/>
    <property type="match status" value="1"/>
</dbReference>
<keyword evidence="6" id="KW-1185">Reference proteome</keyword>
<dbReference type="InterPro" id="IPR028159">
    <property type="entry name" value="RPA_interact_C_dom"/>
</dbReference>
<dbReference type="GO" id="GO:0005634">
    <property type="term" value="C:nucleus"/>
    <property type="evidence" value="ECO:0007669"/>
    <property type="project" value="TreeGrafter"/>
</dbReference>
<reference evidence="5 6" key="1">
    <citation type="submission" date="2013-11" db="EMBL/GenBank/DDBJ databases">
        <title>Draft genome of the bovine lungworm Dictyocaulus viviparus.</title>
        <authorList>
            <person name="Mitreva M."/>
        </authorList>
    </citation>
    <scope>NUCLEOTIDE SEQUENCE [LARGE SCALE GENOMIC DNA]</scope>
    <source>
        <strain evidence="5 6">HannoverDv2000</strain>
    </source>
</reference>
<evidence type="ECO:0000259" key="4">
    <source>
        <dbReference type="Pfam" id="PF14768"/>
    </source>
</evidence>
<evidence type="ECO:0000313" key="5">
    <source>
        <dbReference type="EMBL" id="KJH48203.1"/>
    </source>
</evidence>
<dbReference type="STRING" id="29172.A0A0D8XUD0"/>
<keyword evidence="3" id="KW-0862">Zinc</keyword>
<dbReference type="Proteomes" id="UP000053766">
    <property type="component" value="Unassembled WGS sequence"/>
</dbReference>
<dbReference type="GO" id="GO:0008270">
    <property type="term" value="F:zinc ion binding"/>
    <property type="evidence" value="ECO:0007669"/>
    <property type="project" value="UniProtKB-KW"/>
</dbReference>
<evidence type="ECO:0000313" key="6">
    <source>
        <dbReference type="Proteomes" id="UP000053766"/>
    </source>
</evidence>
<gene>
    <name evidence="5" type="ORF">DICVIV_05721</name>
</gene>
<dbReference type="EMBL" id="KN716276">
    <property type="protein sequence ID" value="KJH48203.1"/>
    <property type="molecule type" value="Genomic_DNA"/>
</dbReference>
<accession>A0A0D8XUD0</accession>
<keyword evidence="1" id="KW-0479">Metal-binding</keyword>
<dbReference type="OrthoDB" id="435311at2759"/>
<sequence>MYHFNSRRHIENVIQEVSTEFRSDIDDLDENAMLELYDSITNSLIQEQYDDLRRIEEERLAADVDEFMNPSVYCPSCLLSPLSVDGKSAKCQGCPFLHHFDSTSTPPTQYQLRQLLSESFMTHEATKCGLQPRAVEIKGRLVLHCEDCGFNMVII</sequence>
<keyword evidence="2" id="KW-0863">Zinc-finger</keyword>
<evidence type="ECO:0000256" key="3">
    <source>
        <dbReference type="ARBA" id="ARBA00022833"/>
    </source>
</evidence>
<name>A0A0D8XUD0_DICVI</name>
<evidence type="ECO:0000256" key="2">
    <source>
        <dbReference type="ARBA" id="ARBA00022771"/>
    </source>
</evidence>